<organism evidence="2 3">
    <name type="scientific">Aphanomyces astaci</name>
    <name type="common">Crayfish plague agent</name>
    <dbReference type="NCBI Taxonomy" id="112090"/>
    <lineage>
        <taxon>Eukaryota</taxon>
        <taxon>Sar</taxon>
        <taxon>Stramenopiles</taxon>
        <taxon>Oomycota</taxon>
        <taxon>Saprolegniomycetes</taxon>
        <taxon>Saprolegniales</taxon>
        <taxon>Verrucalvaceae</taxon>
        <taxon>Aphanomyces</taxon>
    </lineage>
</organism>
<evidence type="ECO:0000313" key="3">
    <source>
        <dbReference type="Proteomes" id="UP000266196"/>
    </source>
</evidence>
<feature type="region of interest" description="Disordered" evidence="1">
    <location>
        <begin position="1"/>
        <end position="49"/>
    </location>
</feature>
<evidence type="ECO:0000313" key="2">
    <source>
        <dbReference type="EMBL" id="RHZ01353.1"/>
    </source>
</evidence>
<reference evidence="2 3" key="1">
    <citation type="submission" date="2018-08" db="EMBL/GenBank/DDBJ databases">
        <title>Aphanomyces genome sequencing and annotation.</title>
        <authorList>
            <person name="Minardi D."/>
            <person name="Oidtmann B."/>
            <person name="Van Der Giezen M."/>
            <person name="Studholme D.J."/>
        </authorList>
    </citation>
    <scope>NUCLEOTIDE SEQUENCE [LARGE SCALE GENOMIC DNA]</scope>
    <source>
        <strain evidence="2 3">197901</strain>
    </source>
</reference>
<gene>
    <name evidence="2" type="ORF">DYB31_000841</name>
</gene>
<protein>
    <submittedName>
        <fullName evidence="2">Uncharacterized protein</fullName>
    </submittedName>
</protein>
<dbReference type="Proteomes" id="UP000266196">
    <property type="component" value="Unassembled WGS sequence"/>
</dbReference>
<feature type="compositionally biased region" description="Basic and acidic residues" evidence="1">
    <location>
        <begin position="21"/>
        <end position="32"/>
    </location>
</feature>
<dbReference type="EMBL" id="QUTE01014839">
    <property type="protein sequence ID" value="RHZ01353.1"/>
    <property type="molecule type" value="Genomic_DNA"/>
</dbReference>
<accession>A0A397ENP2</accession>
<evidence type="ECO:0000256" key="1">
    <source>
        <dbReference type="SAM" id="MobiDB-lite"/>
    </source>
</evidence>
<name>A0A397ENP2_APHAT</name>
<proteinExistence type="predicted"/>
<dbReference type="AlphaFoldDB" id="A0A397ENP2"/>
<comment type="caution">
    <text evidence="2">The sequence shown here is derived from an EMBL/GenBank/DDBJ whole genome shotgun (WGS) entry which is preliminary data.</text>
</comment>
<dbReference type="VEuPathDB" id="FungiDB:H257_12797"/>
<sequence>MVSRSMRFHESGVEDNETTDELSRVTPEEVHRPFNYNSDTGVEYRRQEGTGAPPRLLRVSAYCTCESMSLFKLLKWLNRVPTRQLPGGELNPNGWTHKMHMGAIHSSCKASVGHDDDDDDA</sequence>